<dbReference type="Gene3D" id="3.40.50.300">
    <property type="entry name" value="P-loop containing nucleotide triphosphate hydrolases"/>
    <property type="match status" value="1"/>
</dbReference>
<evidence type="ECO:0000313" key="2">
    <source>
        <dbReference type="EMBL" id="STD58685.1"/>
    </source>
</evidence>
<dbReference type="RefSeq" id="WP_115000581.1">
    <property type="nucleotide sequence ID" value="NZ_RHPN01000006.1"/>
</dbReference>
<proteinExistence type="predicted"/>
<dbReference type="Proteomes" id="UP000254737">
    <property type="component" value="Unassembled WGS sequence"/>
</dbReference>
<dbReference type="PANTHER" id="PTHR39206:SF1">
    <property type="entry name" value="SLL8004 PROTEIN"/>
    <property type="match status" value="1"/>
</dbReference>
<dbReference type="AlphaFoldDB" id="A0A376GD16"/>
<evidence type="ECO:0000313" key="4">
    <source>
        <dbReference type="Proteomes" id="UP000267844"/>
    </source>
</evidence>
<dbReference type="Proteomes" id="UP000267844">
    <property type="component" value="Unassembled WGS sequence"/>
</dbReference>
<evidence type="ECO:0000313" key="3">
    <source>
        <dbReference type="Proteomes" id="UP000254737"/>
    </source>
</evidence>
<dbReference type="InterPro" id="IPR027417">
    <property type="entry name" value="P-loop_NTPase"/>
</dbReference>
<dbReference type="EMBL" id="UFXS01000001">
    <property type="protein sequence ID" value="STD58685.1"/>
    <property type="molecule type" value="Genomic_DNA"/>
</dbReference>
<dbReference type="PANTHER" id="PTHR39206">
    <property type="entry name" value="SLL8004 PROTEIN"/>
    <property type="match status" value="1"/>
</dbReference>
<accession>A0A376GD16</accession>
<reference evidence="1 4" key="2">
    <citation type="submission" date="2018-10" db="EMBL/GenBank/DDBJ databases">
        <title>Transmission dynamics of multidrug resistant bacteria on intensive care unit surfaces.</title>
        <authorList>
            <person name="D'Souza A.W."/>
            <person name="Potter R.F."/>
            <person name="Wallace M."/>
            <person name="Shupe A."/>
            <person name="Patel S."/>
            <person name="Sun S."/>
            <person name="Gul D."/>
            <person name="Kwon J.H."/>
            <person name="Andleeb S."/>
            <person name="Burnham C.-A.D."/>
            <person name="Dantas G."/>
        </authorList>
    </citation>
    <scope>NUCLEOTIDE SEQUENCE [LARGE SCALE GENOMIC DNA]</scope>
    <source>
        <strain evidence="1 4">WF_348</strain>
    </source>
</reference>
<gene>
    <name evidence="1" type="ORF">EGI89_05095</name>
    <name evidence="2" type="ORF">NCTC13456_02309</name>
</gene>
<dbReference type="EMBL" id="RHPO01000006">
    <property type="protein sequence ID" value="RRT92940.1"/>
    <property type="molecule type" value="Genomic_DNA"/>
</dbReference>
<dbReference type="SUPFAM" id="SSF52540">
    <property type="entry name" value="P-loop containing nucleoside triphosphate hydrolases"/>
    <property type="match status" value="1"/>
</dbReference>
<name>A0A376GD16_9FLAO</name>
<dbReference type="STRING" id="343874.GCA_000805695_00441"/>
<protein>
    <submittedName>
        <fullName evidence="2">Uncharacterized protein conserved in bacteria</fullName>
    </submittedName>
</protein>
<sequence>MSKIKRLRVFAGPNGSGKSTLFDSISSKFNAGYFINSDLIEKEISLKGFIDLDRYELKLTEKDFEDFKTEPASISLFEKANNEGKAIDVQFRNNVLVDKSKSTHSYEASFITSFIRKHLLIKGKSYSFETVMSHPSKIDEIVDAKNRGFKTYMYFVCIEDPLINISRIENRVEKGGHAVPDEKVIKRYHSTLMNLFPALKIVDKGYIFDNSTQEMRLFAQVKRNELEIVSDKVPNWFIKQLQ</sequence>
<organism evidence="2 3">
    <name type="scientific">Empedobacter falsenii</name>
    <dbReference type="NCBI Taxonomy" id="343874"/>
    <lineage>
        <taxon>Bacteria</taxon>
        <taxon>Pseudomonadati</taxon>
        <taxon>Bacteroidota</taxon>
        <taxon>Flavobacteriia</taxon>
        <taxon>Flavobacteriales</taxon>
        <taxon>Weeksellaceae</taxon>
        <taxon>Empedobacter</taxon>
    </lineage>
</organism>
<evidence type="ECO:0000313" key="1">
    <source>
        <dbReference type="EMBL" id="RRT92940.1"/>
    </source>
</evidence>
<reference evidence="2 3" key="1">
    <citation type="submission" date="2018-06" db="EMBL/GenBank/DDBJ databases">
        <authorList>
            <consortium name="Pathogen Informatics"/>
            <person name="Doyle S."/>
        </authorList>
    </citation>
    <scope>NUCLEOTIDE SEQUENCE [LARGE SCALE GENOMIC DNA]</scope>
    <source>
        <strain evidence="2 3">NCTC13456</strain>
    </source>
</reference>